<dbReference type="InterPro" id="IPR009003">
    <property type="entry name" value="Peptidase_S1_PA"/>
</dbReference>
<dbReference type="Pfam" id="PF00089">
    <property type="entry name" value="Trypsin"/>
    <property type="match status" value="1"/>
</dbReference>
<dbReference type="PROSITE" id="PS50240">
    <property type="entry name" value="TRYPSIN_DOM"/>
    <property type="match status" value="1"/>
</dbReference>
<dbReference type="InterPro" id="IPR051333">
    <property type="entry name" value="CLIP_Serine_Protease"/>
</dbReference>
<dbReference type="InterPro" id="IPR033116">
    <property type="entry name" value="TRYPSIN_SER"/>
</dbReference>
<dbReference type="PANTHER" id="PTHR24260:SF136">
    <property type="entry name" value="GH08193P-RELATED"/>
    <property type="match status" value="1"/>
</dbReference>
<dbReference type="InterPro" id="IPR001254">
    <property type="entry name" value="Trypsin_dom"/>
</dbReference>
<dbReference type="EMBL" id="MN740563">
    <property type="protein sequence ID" value="QHU33793.1"/>
    <property type="molecule type" value="Genomic_DNA"/>
</dbReference>
<keyword evidence="2" id="KW-1133">Transmembrane helix</keyword>
<keyword evidence="2" id="KW-0812">Transmembrane</keyword>
<keyword evidence="1" id="KW-1015">Disulfide bond</keyword>
<sequence length="353" mass="39341">MRVYYIAIYKHHIRYMLKLKLFVIICTVVVIIGLILLIYAFSILNNTPYCTGVLVSDQWVLTAAHCSGANPASPGDVIRYGTQDSLSKKTPTTTAVVKKVYTHPGYMGITKGGIDLALLKLDKRITTISPMSFLDDQSGYVVGTTLKQAGWGSKDIDAQHNMFSITSGLNTYRRILRSNEAPVTSQKQYNSINEYENTKYIVNFEENKGTNKGTNKGDSGSPLFLTTADNNKNVVVGILSSGFPPQVRFQKVTQQDLSWIHDITEDAILNRVDHSTLDGNVKNPNAKEEDDYDSNDGVVSLQLSANGILHRLTHEYAIYFIPYVVAMAVCVAVATRGTFVLRRKSPHRFYQVR</sequence>
<dbReference type="Gene3D" id="2.40.10.10">
    <property type="entry name" value="Trypsin-like serine proteases"/>
    <property type="match status" value="1"/>
</dbReference>
<dbReference type="PROSITE" id="PS00134">
    <property type="entry name" value="TRYPSIN_HIS"/>
    <property type="match status" value="1"/>
</dbReference>
<keyword evidence="2" id="KW-0472">Membrane</keyword>
<evidence type="ECO:0000313" key="4">
    <source>
        <dbReference type="EMBL" id="QHU33793.1"/>
    </source>
</evidence>
<dbReference type="PANTHER" id="PTHR24260">
    <property type="match status" value="1"/>
</dbReference>
<dbReference type="GO" id="GO:0004252">
    <property type="term" value="F:serine-type endopeptidase activity"/>
    <property type="evidence" value="ECO:0007669"/>
    <property type="project" value="InterPro"/>
</dbReference>
<dbReference type="SUPFAM" id="SSF50494">
    <property type="entry name" value="Trypsin-like serine proteases"/>
    <property type="match status" value="1"/>
</dbReference>
<dbReference type="PROSITE" id="PS00135">
    <property type="entry name" value="TRYPSIN_SER"/>
    <property type="match status" value="1"/>
</dbReference>
<reference evidence="4" key="1">
    <citation type="journal article" date="2020" name="Nature">
        <title>Giant virus diversity and host interactions through global metagenomics.</title>
        <authorList>
            <person name="Schulz F."/>
            <person name="Roux S."/>
            <person name="Paez-Espino D."/>
            <person name="Jungbluth S."/>
            <person name="Walsh D.A."/>
            <person name="Denef V.J."/>
            <person name="McMahon K.D."/>
            <person name="Konstantinidis K.T."/>
            <person name="Eloe-Fadrosh E.A."/>
            <person name="Kyrpides N.C."/>
            <person name="Woyke T."/>
        </authorList>
    </citation>
    <scope>NUCLEOTIDE SEQUENCE</scope>
    <source>
        <strain evidence="4">GVMAG-S-1016704-121</strain>
    </source>
</reference>
<protein>
    <recommendedName>
        <fullName evidence="3">Peptidase S1 domain-containing protein</fullName>
    </recommendedName>
</protein>
<dbReference type="PRINTS" id="PR00722">
    <property type="entry name" value="CHYMOTRYPSIN"/>
</dbReference>
<dbReference type="InterPro" id="IPR018114">
    <property type="entry name" value="TRYPSIN_HIS"/>
</dbReference>
<feature type="transmembrane region" description="Helical" evidence="2">
    <location>
        <begin position="21"/>
        <end position="41"/>
    </location>
</feature>
<dbReference type="GO" id="GO:0006508">
    <property type="term" value="P:proteolysis"/>
    <property type="evidence" value="ECO:0007669"/>
    <property type="project" value="InterPro"/>
</dbReference>
<organism evidence="4">
    <name type="scientific">viral metagenome</name>
    <dbReference type="NCBI Taxonomy" id="1070528"/>
    <lineage>
        <taxon>unclassified sequences</taxon>
        <taxon>metagenomes</taxon>
        <taxon>organismal metagenomes</taxon>
    </lineage>
</organism>
<dbReference type="AlphaFoldDB" id="A0A6C0LTQ0"/>
<feature type="transmembrane region" description="Helical" evidence="2">
    <location>
        <begin position="316"/>
        <end position="339"/>
    </location>
</feature>
<name>A0A6C0LTQ0_9ZZZZ</name>
<evidence type="ECO:0000259" key="3">
    <source>
        <dbReference type="PROSITE" id="PS50240"/>
    </source>
</evidence>
<dbReference type="InterPro" id="IPR001314">
    <property type="entry name" value="Peptidase_S1A"/>
</dbReference>
<accession>A0A6C0LTQ0</accession>
<dbReference type="InterPro" id="IPR043504">
    <property type="entry name" value="Peptidase_S1_PA_chymotrypsin"/>
</dbReference>
<proteinExistence type="predicted"/>
<dbReference type="SMART" id="SM00020">
    <property type="entry name" value="Tryp_SPc"/>
    <property type="match status" value="1"/>
</dbReference>
<feature type="domain" description="Peptidase S1" evidence="3">
    <location>
        <begin position="49"/>
        <end position="265"/>
    </location>
</feature>
<evidence type="ECO:0000256" key="2">
    <source>
        <dbReference type="SAM" id="Phobius"/>
    </source>
</evidence>
<evidence type="ECO:0000256" key="1">
    <source>
        <dbReference type="ARBA" id="ARBA00023157"/>
    </source>
</evidence>